<evidence type="ECO:0000256" key="1">
    <source>
        <dbReference type="SAM" id="SignalP"/>
    </source>
</evidence>
<name>A0ABX7S699_9BACT</name>
<dbReference type="RefSeq" id="WP_207566810.1">
    <property type="nucleotide sequence ID" value="NZ_CP071446.1"/>
</dbReference>
<reference evidence="2 3" key="1">
    <citation type="submission" date="2021-03" db="EMBL/GenBank/DDBJ databases">
        <title>Thermosipho ferrireducens sp.nov., an anaerobic thermophilic iron-reducing bacterium isolated from a deep-sea hydrothermal sulfide deposits.</title>
        <authorList>
            <person name="Zeng X."/>
            <person name="Chen Y."/>
            <person name="Shao Z."/>
        </authorList>
    </citation>
    <scope>NUCLEOTIDE SEQUENCE [LARGE SCALE GENOMIC DNA]</scope>
    <source>
        <strain evidence="2 3">JL129W03</strain>
    </source>
</reference>
<proteinExistence type="predicted"/>
<evidence type="ECO:0008006" key="4">
    <source>
        <dbReference type="Google" id="ProtNLM"/>
    </source>
</evidence>
<dbReference type="EMBL" id="CP071446">
    <property type="protein sequence ID" value="QTA38089.1"/>
    <property type="molecule type" value="Genomic_DNA"/>
</dbReference>
<dbReference type="Proteomes" id="UP000671862">
    <property type="component" value="Chromosome"/>
</dbReference>
<feature type="signal peptide" evidence="1">
    <location>
        <begin position="1"/>
        <end position="24"/>
    </location>
</feature>
<organism evidence="2 3">
    <name type="scientific">Thermosipho ferrireducens</name>
    <dbReference type="NCBI Taxonomy" id="2571116"/>
    <lineage>
        <taxon>Bacteria</taxon>
        <taxon>Thermotogati</taxon>
        <taxon>Thermotogota</taxon>
        <taxon>Thermotogae</taxon>
        <taxon>Thermotogales</taxon>
        <taxon>Fervidobacteriaceae</taxon>
        <taxon>Thermosipho</taxon>
    </lineage>
</organism>
<evidence type="ECO:0000313" key="2">
    <source>
        <dbReference type="EMBL" id="QTA38089.1"/>
    </source>
</evidence>
<feature type="chain" id="PRO_5045580640" description="Lipoprotein" evidence="1">
    <location>
        <begin position="25"/>
        <end position="686"/>
    </location>
</feature>
<accession>A0ABX7S699</accession>
<keyword evidence="1" id="KW-0732">Signal</keyword>
<evidence type="ECO:0000313" key="3">
    <source>
        <dbReference type="Proteomes" id="UP000671862"/>
    </source>
</evidence>
<sequence length="686" mass="79522">MRKACKIFWIVVLMVSLLISNSCGTTKLPSTSDKNSTVSDKHNKVYVPEGKSFIKMDLSNVIKTMRSNKKKYYLFWRAVRSDRNGVIEIEAPSKVSFIVDKNDIYMLALAAKQKEGYIETLGIIGIGEDFNSVPIGDTANEVINLGKLKYNNGKLVPEKDLVDLTNIGYDKNTLLFIKGYSKFLKQLANVDIDHDGVIDSNQTNFIGWWVGTGYLFFEKQYYQEVFRKDLEELIHVESASIVFNVKYTNIDFKVYDESNFDENSLRNETPPATLYVLKKDGKKEIFGRLVKAGSDYSFFQWYFLYNPYESVEGDYVLEAVDTTGKTRYFYFQYLFFLNPKDLSALPLVHAEQYAYSNGRVDKVKWEWWAYDNVKSRHKPTKDFLKLVIKEPGVYFYINTNKGFHKLNSPNERPWGVVPAKVLINSGDITDDGEDFIKVDKDVWVLGYRCNWSVWLIGNLNVSVSIPYNIEKFPHDYNENLLAYLPDDEKLINGIWYNLSYPGDRKAFVFENGTIYTFSELAPNSKREIGIYTINAPGKIKISIDGIEYYGLVNLKRTYIELQLSRDSYLKKISPNSEGYLIYSRYNPYLPLPDDIQISYESNKVIKLSWKIFERNLWEKFVKKIVIFVGSKENVRNKNSYSIETNLKSNFVEVDLSKVYQIQTETTIISSCSLTPEMKLLKRQCYP</sequence>
<gene>
    <name evidence="2" type="ORF">JYK00_00640</name>
</gene>
<protein>
    <recommendedName>
        <fullName evidence="4">Lipoprotein</fullName>
    </recommendedName>
</protein>
<keyword evidence="3" id="KW-1185">Reference proteome</keyword>